<evidence type="ECO:0000256" key="9">
    <source>
        <dbReference type="SAM" id="Phobius"/>
    </source>
</evidence>
<dbReference type="PATRIC" id="fig|1469144.10.peg.1306"/>
<feature type="compositionally biased region" description="Basic and acidic residues" evidence="8">
    <location>
        <begin position="23"/>
        <end position="37"/>
    </location>
</feature>
<evidence type="ECO:0000256" key="7">
    <source>
        <dbReference type="ARBA" id="ARBA00023136"/>
    </source>
</evidence>
<accession>A0A132MNX1</accession>
<gene>
    <name evidence="10" type="ORF">LI90_1178</name>
</gene>
<dbReference type="InterPro" id="IPR002549">
    <property type="entry name" value="AI-2E-like"/>
</dbReference>
<comment type="subcellular location">
    <subcellularLocation>
        <location evidence="1">Cell membrane</location>
        <topology evidence="1">Multi-pass membrane protein</topology>
    </subcellularLocation>
</comment>
<dbReference type="Proteomes" id="UP000070188">
    <property type="component" value="Unassembled WGS sequence"/>
</dbReference>
<feature type="transmembrane region" description="Helical" evidence="9">
    <location>
        <begin position="211"/>
        <end position="236"/>
    </location>
</feature>
<comment type="similarity">
    <text evidence="2">Belongs to the autoinducer-2 exporter (AI-2E) (TC 2.A.86) family.</text>
</comment>
<feature type="transmembrane region" description="Helical" evidence="9">
    <location>
        <begin position="103"/>
        <end position="121"/>
    </location>
</feature>
<evidence type="ECO:0000313" key="10">
    <source>
        <dbReference type="EMBL" id="KWW99542.1"/>
    </source>
</evidence>
<dbReference type="OrthoDB" id="5242074at2"/>
<evidence type="ECO:0000313" key="11">
    <source>
        <dbReference type="Proteomes" id="UP000070188"/>
    </source>
</evidence>
<keyword evidence="5 9" id="KW-0812">Transmembrane</keyword>
<comment type="caution">
    <text evidence="10">The sequence shown here is derived from an EMBL/GenBank/DDBJ whole genome shotgun (WGS) entry which is preliminary data.</text>
</comment>
<evidence type="ECO:0000256" key="6">
    <source>
        <dbReference type="ARBA" id="ARBA00022989"/>
    </source>
</evidence>
<evidence type="ECO:0000256" key="4">
    <source>
        <dbReference type="ARBA" id="ARBA00022475"/>
    </source>
</evidence>
<keyword evidence="7 9" id="KW-0472">Membrane</keyword>
<dbReference type="EMBL" id="LAXD01000001">
    <property type="protein sequence ID" value="KWW99542.1"/>
    <property type="molecule type" value="Genomic_DNA"/>
</dbReference>
<feature type="transmembrane region" description="Helical" evidence="9">
    <location>
        <begin position="133"/>
        <end position="154"/>
    </location>
</feature>
<evidence type="ECO:0000256" key="2">
    <source>
        <dbReference type="ARBA" id="ARBA00009773"/>
    </source>
</evidence>
<feature type="transmembrane region" description="Helical" evidence="9">
    <location>
        <begin position="369"/>
        <end position="400"/>
    </location>
</feature>
<keyword evidence="3" id="KW-0813">Transport</keyword>
<feature type="compositionally biased region" description="Basic and acidic residues" evidence="8">
    <location>
        <begin position="1"/>
        <end position="14"/>
    </location>
</feature>
<dbReference type="STRING" id="1469144.LI90_1178"/>
<feature type="transmembrane region" description="Helical" evidence="9">
    <location>
        <begin position="299"/>
        <end position="324"/>
    </location>
</feature>
<evidence type="ECO:0000256" key="3">
    <source>
        <dbReference type="ARBA" id="ARBA00022448"/>
    </source>
</evidence>
<keyword evidence="11" id="KW-1185">Reference proteome</keyword>
<keyword evidence="6 9" id="KW-1133">Transmembrane helix</keyword>
<feature type="compositionally biased region" description="Low complexity" evidence="8">
    <location>
        <begin position="38"/>
        <end position="53"/>
    </location>
</feature>
<feature type="transmembrane region" description="Helical" evidence="9">
    <location>
        <begin position="77"/>
        <end position="97"/>
    </location>
</feature>
<dbReference type="GO" id="GO:0055085">
    <property type="term" value="P:transmembrane transport"/>
    <property type="evidence" value="ECO:0007669"/>
    <property type="project" value="TreeGrafter"/>
</dbReference>
<dbReference type="PANTHER" id="PTHR21716">
    <property type="entry name" value="TRANSMEMBRANE PROTEIN"/>
    <property type="match status" value="1"/>
</dbReference>
<protein>
    <recommendedName>
        <fullName evidence="12">AI-2E family transporter</fullName>
    </recommendedName>
</protein>
<feature type="region of interest" description="Disordered" evidence="8">
    <location>
        <begin position="1"/>
        <end position="62"/>
    </location>
</feature>
<dbReference type="GO" id="GO:0005886">
    <property type="term" value="C:plasma membrane"/>
    <property type="evidence" value="ECO:0007669"/>
    <property type="project" value="UniProtKB-SubCell"/>
</dbReference>
<organism evidence="10 11">
    <name type="scientific">Carbonactinospora thermoautotrophica</name>
    <dbReference type="NCBI Taxonomy" id="1469144"/>
    <lineage>
        <taxon>Bacteria</taxon>
        <taxon>Bacillati</taxon>
        <taxon>Actinomycetota</taxon>
        <taxon>Actinomycetes</taxon>
        <taxon>Kitasatosporales</taxon>
        <taxon>Carbonactinosporaceae</taxon>
        <taxon>Carbonactinospora</taxon>
    </lineage>
</organism>
<evidence type="ECO:0000256" key="8">
    <source>
        <dbReference type="SAM" id="MobiDB-lite"/>
    </source>
</evidence>
<feature type="transmembrane region" description="Helical" evidence="9">
    <location>
        <begin position="331"/>
        <end position="349"/>
    </location>
</feature>
<reference evidence="11" key="1">
    <citation type="submission" date="2015-04" db="EMBL/GenBank/DDBJ databases">
        <title>Physiological reanalysis, assessment of diazotrophy, and genome sequences of multiple isolates of Streptomyces thermoautotrophicus.</title>
        <authorList>
            <person name="MacKellar D.C."/>
            <person name="Lieber L."/>
            <person name="Norman J."/>
            <person name="Bolger A."/>
            <person name="Tobin C."/>
            <person name="Murray J.W."/>
            <person name="Chang R."/>
            <person name="Ford T."/>
            <person name="Nguyen P.Q."/>
            <person name="Woodward J."/>
            <person name="Permingeat H."/>
            <person name="Joshi N.S."/>
            <person name="Silver P.A."/>
            <person name="Usadel B."/>
            <person name="Rutherford A.W."/>
            <person name="Friesen M."/>
            <person name="Prell J."/>
        </authorList>
    </citation>
    <scope>NUCLEOTIDE SEQUENCE [LARGE SCALE GENOMIC DNA]</scope>
    <source>
        <strain evidence="11">H1</strain>
    </source>
</reference>
<dbReference type="RefSeq" id="WP_066885121.1">
    <property type="nucleotide sequence ID" value="NZ_CP171739.1"/>
</dbReference>
<dbReference type="Pfam" id="PF01594">
    <property type="entry name" value="AI-2E_transport"/>
    <property type="match status" value="1"/>
</dbReference>
<evidence type="ECO:0000256" key="1">
    <source>
        <dbReference type="ARBA" id="ARBA00004651"/>
    </source>
</evidence>
<evidence type="ECO:0000256" key="5">
    <source>
        <dbReference type="ARBA" id="ARBA00022692"/>
    </source>
</evidence>
<sequence length="411" mass="44280">MPEQQDTREDREEVAVPAEQSEETTRIPDPARERTPTETRLATAETATARPETQAGQPGERYPFGVPGQRISRSSPFYVGFFGGLGVLTAIALSRLVESAQSILVLIVVSMFLAVGLNPLVEWLVRRGLRRSLAVTLVALGVVLAVAGFIAAIAQPLAEQTSRFIDQLPTYLNQLLNNPHIRDLDANYQIIQKAREFVTSGELLKQAFGGIFGAGVFVANTLFNTLTVLIMTLYFLGSLPAIKKNIYLLVPRSRRTRVQLLSDEILTRVGRYVGGAFLVAIIAGLVTYVFLSVTGVPYALPLAIVVALLDPVPMIGFLVGAALVTLVSFTVSLKVGVVCLIFFLIYQQIENYLIVPRVVSKSVDVPPTLTIVAALLGGALAGIVGALLAIPVAAAILLLIREVVLPRQEAS</sequence>
<dbReference type="AlphaFoldDB" id="A0A132MNX1"/>
<feature type="transmembrane region" description="Helical" evidence="9">
    <location>
        <begin position="272"/>
        <end position="293"/>
    </location>
</feature>
<dbReference type="PANTHER" id="PTHR21716:SF53">
    <property type="entry name" value="PERMEASE PERM-RELATED"/>
    <property type="match status" value="1"/>
</dbReference>
<proteinExistence type="inferred from homology"/>
<name>A0A132MNX1_9ACTN</name>
<evidence type="ECO:0008006" key="12">
    <source>
        <dbReference type="Google" id="ProtNLM"/>
    </source>
</evidence>
<keyword evidence="4" id="KW-1003">Cell membrane</keyword>